<keyword evidence="2" id="KW-0472">Membrane</keyword>
<evidence type="ECO:0000313" key="3">
    <source>
        <dbReference type="EMBL" id="KAL1858754.1"/>
    </source>
</evidence>
<proteinExistence type="predicted"/>
<gene>
    <name evidence="3" type="ORF">Daus18300_009888</name>
</gene>
<feature type="region of interest" description="Disordered" evidence="1">
    <location>
        <begin position="121"/>
        <end position="178"/>
    </location>
</feature>
<feature type="region of interest" description="Disordered" evidence="1">
    <location>
        <begin position="1"/>
        <end position="71"/>
    </location>
</feature>
<keyword evidence="2" id="KW-1133">Transmembrane helix</keyword>
<keyword evidence="2" id="KW-0812">Transmembrane</keyword>
<dbReference type="EMBL" id="JAWRVE010000104">
    <property type="protein sequence ID" value="KAL1858754.1"/>
    <property type="molecule type" value="Genomic_DNA"/>
</dbReference>
<evidence type="ECO:0000256" key="2">
    <source>
        <dbReference type="SAM" id="Phobius"/>
    </source>
</evidence>
<organism evidence="3 4">
    <name type="scientific">Diaporthe australafricana</name>
    <dbReference type="NCBI Taxonomy" id="127596"/>
    <lineage>
        <taxon>Eukaryota</taxon>
        <taxon>Fungi</taxon>
        <taxon>Dikarya</taxon>
        <taxon>Ascomycota</taxon>
        <taxon>Pezizomycotina</taxon>
        <taxon>Sordariomycetes</taxon>
        <taxon>Sordariomycetidae</taxon>
        <taxon>Diaporthales</taxon>
        <taxon>Diaporthaceae</taxon>
        <taxon>Diaporthe</taxon>
    </lineage>
</organism>
<sequence>MDRDQRHQGGSSPVSPYSDAPEVVQHYDPPQVVPDTGQTPQVFDRSDELPTYMDGPHYIETASPEPDKSAAYGQHENRDLVCGLRPRIFWPLAIGTILLIGAAVGGGVGGVLATRQVAATSSTSISPSEAAATTASPTTSPTASLTTSPTTTATSSSLQSTTTTTPTTTKSTSSSGTKTAIYGPSGSVIYRDCPASDDTMYTSSEEPSWQWRKFCDNTTFVSAKVGQQWVNTFAVDLDACVDMCVKSSVDRESAIAAGEQDPCNAVCWRNGFENDDYPGQCFGFTTANSTATGEFQFKDDWRCDSAGWINQGTG</sequence>
<evidence type="ECO:0000313" key="4">
    <source>
        <dbReference type="Proteomes" id="UP001583177"/>
    </source>
</evidence>
<name>A0ABR3WCE3_9PEZI</name>
<reference evidence="3 4" key="1">
    <citation type="journal article" date="2024" name="IMA Fungus">
        <title>IMA Genome - F19 : A genome assembly and annotation guide to empower mycologists, including annotated draft genome sequences of Ceratocystis pirilliformis, Diaporthe australafricana, Fusarium ophioides, Paecilomyces lecythidis, and Sporothrix stenoceras.</title>
        <authorList>
            <person name="Aylward J."/>
            <person name="Wilson A.M."/>
            <person name="Visagie C.M."/>
            <person name="Spraker J."/>
            <person name="Barnes I."/>
            <person name="Buitendag C."/>
            <person name="Ceriani C."/>
            <person name="Del Mar Angel L."/>
            <person name="du Plessis D."/>
            <person name="Fuchs T."/>
            <person name="Gasser K."/>
            <person name="Kramer D."/>
            <person name="Li W."/>
            <person name="Munsamy K."/>
            <person name="Piso A."/>
            <person name="Price J.L."/>
            <person name="Sonnekus B."/>
            <person name="Thomas C."/>
            <person name="van der Nest A."/>
            <person name="van Dijk A."/>
            <person name="van Heerden A."/>
            <person name="van Vuuren N."/>
            <person name="Yilmaz N."/>
            <person name="Duong T.A."/>
            <person name="van der Merwe N.A."/>
            <person name="Wingfield M.J."/>
            <person name="Wingfield B.D."/>
        </authorList>
    </citation>
    <scope>NUCLEOTIDE SEQUENCE [LARGE SCALE GENOMIC DNA]</scope>
    <source>
        <strain evidence="3 4">CMW 18300</strain>
    </source>
</reference>
<evidence type="ECO:0000256" key="1">
    <source>
        <dbReference type="SAM" id="MobiDB-lite"/>
    </source>
</evidence>
<keyword evidence="4" id="KW-1185">Reference proteome</keyword>
<evidence type="ECO:0008006" key="5">
    <source>
        <dbReference type="Google" id="ProtNLM"/>
    </source>
</evidence>
<comment type="caution">
    <text evidence="3">The sequence shown here is derived from an EMBL/GenBank/DDBJ whole genome shotgun (WGS) entry which is preliminary data.</text>
</comment>
<accession>A0ABR3WCE3</accession>
<feature type="transmembrane region" description="Helical" evidence="2">
    <location>
        <begin position="88"/>
        <end position="113"/>
    </location>
</feature>
<dbReference type="Proteomes" id="UP001583177">
    <property type="component" value="Unassembled WGS sequence"/>
</dbReference>
<protein>
    <recommendedName>
        <fullName evidence="5">Apple domain-containing protein</fullName>
    </recommendedName>
</protein>